<evidence type="ECO:0000259" key="9">
    <source>
        <dbReference type="Pfam" id="PF02729"/>
    </source>
</evidence>
<evidence type="ECO:0000256" key="7">
    <source>
        <dbReference type="HAMAP-Rule" id="MF_00001"/>
    </source>
</evidence>
<dbReference type="NCBIfam" id="TIGR00670">
    <property type="entry name" value="asp_carb_tr"/>
    <property type="match status" value="1"/>
</dbReference>
<dbReference type="PANTHER" id="PTHR45753:SF6">
    <property type="entry name" value="ASPARTATE CARBAMOYLTRANSFERASE"/>
    <property type="match status" value="1"/>
</dbReference>
<accession>A0A3M0GUZ1</accession>
<dbReference type="GO" id="GO:0006520">
    <property type="term" value="P:amino acid metabolic process"/>
    <property type="evidence" value="ECO:0007669"/>
    <property type="project" value="InterPro"/>
</dbReference>
<dbReference type="Proteomes" id="UP001518680">
    <property type="component" value="Unassembled WGS sequence"/>
</dbReference>
<dbReference type="GO" id="GO:0005829">
    <property type="term" value="C:cytosol"/>
    <property type="evidence" value="ECO:0007669"/>
    <property type="project" value="TreeGrafter"/>
</dbReference>
<evidence type="ECO:0000256" key="6">
    <source>
        <dbReference type="ARBA" id="ARBA00048859"/>
    </source>
</evidence>
<dbReference type="SUPFAM" id="SSF53671">
    <property type="entry name" value="Aspartate/ornithine carbamoyltransferase"/>
    <property type="match status" value="1"/>
</dbReference>
<dbReference type="GO" id="GO:0006207">
    <property type="term" value="P:'de novo' pyrimidine nucleobase biosynthetic process"/>
    <property type="evidence" value="ECO:0007669"/>
    <property type="project" value="InterPro"/>
</dbReference>
<dbReference type="GO" id="GO:0016597">
    <property type="term" value="F:amino acid binding"/>
    <property type="evidence" value="ECO:0007669"/>
    <property type="project" value="InterPro"/>
</dbReference>
<feature type="binding site" evidence="7">
    <location>
        <position position="56"/>
    </location>
    <ligand>
        <name>carbamoyl phosphate</name>
        <dbReference type="ChEBI" id="CHEBI:58228"/>
    </ligand>
</feature>
<dbReference type="EMBL" id="JAACBX020000001">
    <property type="protein sequence ID" value="MBM0243778.1"/>
    <property type="molecule type" value="Genomic_DNA"/>
</dbReference>
<feature type="binding site" evidence="7">
    <location>
        <position position="105"/>
    </location>
    <ligand>
        <name>carbamoyl phosphate</name>
        <dbReference type="ChEBI" id="CHEBI:58228"/>
    </ligand>
</feature>
<dbReference type="PANTHER" id="PTHR45753">
    <property type="entry name" value="ORNITHINE CARBAMOYLTRANSFERASE, MITOCHONDRIAL"/>
    <property type="match status" value="1"/>
</dbReference>
<feature type="binding site" evidence="7">
    <location>
        <position position="55"/>
    </location>
    <ligand>
        <name>carbamoyl phosphate</name>
        <dbReference type="ChEBI" id="CHEBI:58228"/>
    </ligand>
</feature>
<dbReference type="UniPathway" id="UPA00070">
    <property type="reaction ID" value="UER00116"/>
</dbReference>
<dbReference type="RefSeq" id="WP_121927297.1">
    <property type="nucleotide sequence ID" value="NZ_CP068292.1"/>
</dbReference>
<keyword evidence="3 7" id="KW-0808">Transferase</keyword>
<evidence type="ECO:0000256" key="2">
    <source>
        <dbReference type="ARBA" id="ARBA00008896"/>
    </source>
</evidence>
<dbReference type="FunFam" id="3.40.50.1370:FF:000007">
    <property type="entry name" value="Aspartate carbamoyltransferase"/>
    <property type="match status" value="1"/>
</dbReference>
<name>A0A3M0GUZ1_9CORY</name>
<proteinExistence type="inferred from homology"/>
<comment type="function">
    <text evidence="5 7">Catalyzes the condensation of carbamoyl phosphate and aspartate to form carbamoyl aspartate and inorganic phosphate, the committed step in the de novo pyrimidine nucleotide biosynthesis pathway.</text>
</comment>
<dbReference type="OrthoDB" id="9774690at2"/>
<feature type="binding site" evidence="7">
    <location>
        <position position="141"/>
    </location>
    <ligand>
        <name>carbamoyl phosphate</name>
        <dbReference type="ChEBI" id="CHEBI:58228"/>
    </ligand>
</feature>
<dbReference type="Pfam" id="PF00185">
    <property type="entry name" value="OTCace"/>
    <property type="match status" value="1"/>
</dbReference>
<keyword evidence="13" id="KW-1185">Reference proteome</keyword>
<comment type="subunit">
    <text evidence="7">Heterododecamer (2C3:3R2) of six catalytic PyrB chains organized as two trimers (C3), and six regulatory PyrI chains organized as three dimers (R2).</text>
</comment>
<dbReference type="PROSITE" id="PS00097">
    <property type="entry name" value="CARBAMOYLTRANSFERASE"/>
    <property type="match status" value="1"/>
</dbReference>
<evidence type="ECO:0000313" key="13">
    <source>
        <dbReference type="Proteomes" id="UP001518680"/>
    </source>
</evidence>
<feature type="binding site" evidence="7">
    <location>
        <position position="138"/>
    </location>
    <ligand>
        <name>carbamoyl phosphate</name>
        <dbReference type="ChEBI" id="CHEBI:58228"/>
    </ligand>
</feature>
<dbReference type="Proteomes" id="UP000270649">
    <property type="component" value="Unassembled WGS sequence"/>
</dbReference>
<reference evidence="11 12" key="1">
    <citation type="submission" date="2018-10" db="EMBL/GenBank/DDBJ databases">
        <title>Corynebacterium macginleyi genome sequencing and assembly of the type strain and two clinical samples.</title>
        <authorList>
            <person name="Bernier A.-M."/>
            <person name="Bernard K."/>
        </authorList>
    </citation>
    <scope>NUCLEOTIDE SEQUENCE [LARGE SCALE GENOMIC DNA]</scope>
    <source>
        <strain evidence="11 12">NML 120205</strain>
    </source>
</reference>
<comment type="caution">
    <text evidence="11">The sequence shown here is derived from an EMBL/GenBank/DDBJ whole genome shotgun (WGS) entry which is preliminary data.</text>
</comment>
<evidence type="ECO:0000259" key="8">
    <source>
        <dbReference type="Pfam" id="PF00185"/>
    </source>
</evidence>
<evidence type="ECO:0000256" key="1">
    <source>
        <dbReference type="ARBA" id="ARBA00004852"/>
    </source>
</evidence>
<dbReference type="PRINTS" id="PR00100">
    <property type="entry name" value="AOTCASE"/>
</dbReference>
<dbReference type="Gene3D" id="3.40.50.1370">
    <property type="entry name" value="Aspartate/ornithine carbamoyltransferase"/>
    <property type="match status" value="2"/>
</dbReference>
<dbReference type="InterPro" id="IPR006130">
    <property type="entry name" value="Asp/Orn_carbamoylTrfase"/>
</dbReference>
<dbReference type="HAMAP" id="MF_00001">
    <property type="entry name" value="Asp_carb_tr"/>
    <property type="match status" value="1"/>
</dbReference>
<dbReference type="InterPro" id="IPR002082">
    <property type="entry name" value="Asp_carbamoyltransf"/>
</dbReference>
<evidence type="ECO:0000313" key="12">
    <source>
        <dbReference type="Proteomes" id="UP000270649"/>
    </source>
</evidence>
<dbReference type="InterPro" id="IPR006131">
    <property type="entry name" value="Asp_carbamoyltransf_Asp/Orn-bd"/>
</dbReference>
<dbReference type="InterPro" id="IPR006132">
    <property type="entry name" value="Asp/Orn_carbamoyltranf_P-bd"/>
</dbReference>
<dbReference type="AlphaFoldDB" id="A0A3M0GUZ1"/>
<reference evidence="10 13" key="2">
    <citation type="submission" date="2021-01" db="EMBL/GenBank/DDBJ databases">
        <title>Complete genome sequences of Corynebacterium macginleyi strains isolated from infectious keratitis.</title>
        <authorList>
            <person name="Sagerfors S."/>
            <person name="Poehlein A."/>
            <person name="Soderquist B."/>
            <person name="Bruggemann H."/>
        </authorList>
    </citation>
    <scope>NUCLEOTIDE SEQUENCE [LARGE SCALE GENOMIC DNA]</scope>
    <source>
        <strain evidence="10 13">12T220</strain>
    </source>
</reference>
<evidence type="ECO:0000313" key="10">
    <source>
        <dbReference type="EMBL" id="MBM0243778.1"/>
    </source>
</evidence>
<keyword evidence="4 7" id="KW-0665">Pyrimidine biosynthesis</keyword>
<evidence type="ECO:0000256" key="3">
    <source>
        <dbReference type="ARBA" id="ARBA00022679"/>
    </source>
</evidence>
<evidence type="ECO:0000256" key="5">
    <source>
        <dbReference type="ARBA" id="ARBA00043884"/>
    </source>
</evidence>
<dbReference type="InterPro" id="IPR036901">
    <property type="entry name" value="Asp/Orn_carbamoylTrfase_sf"/>
</dbReference>
<sequence>MKHLIDTAELSRAEIIALMDEADRFREALDGREVKKLPTLRGRTIYTLFYENSTRTRSSFETAGKWMSADVINLSASTSSVKKGESLKDTGLTLAAIGADAIIMRHPSSGAPQQLVQWVDPDGNGPAVINAGDGAHQHPTQALLDAVTMRQRLGLRGDNGFAGLKVKIVGDCLHSRVVRSNVDLLHTLGAEVTLVAPATLMPWGVDNWPVRVSYDFDAEIADADVVMMLRVQQERMNGGFFPSHREYAQLFGLSQQRAAALHKDAIVMHPGPMLRGMEINYAVADMDKTTVLQQVNNGVHLRMAVLFTLLTNGDNAGI</sequence>
<feature type="domain" description="Aspartate/ornithine carbamoyltransferase Asp/Orn-binding" evidence="8">
    <location>
        <begin position="163"/>
        <end position="308"/>
    </location>
</feature>
<comment type="catalytic activity">
    <reaction evidence="6 7">
        <text>carbamoyl phosphate + L-aspartate = N-carbamoyl-L-aspartate + phosphate + H(+)</text>
        <dbReference type="Rhea" id="RHEA:20013"/>
        <dbReference type="ChEBI" id="CHEBI:15378"/>
        <dbReference type="ChEBI" id="CHEBI:29991"/>
        <dbReference type="ChEBI" id="CHEBI:32814"/>
        <dbReference type="ChEBI" id="CHEBI:43474"/>
        <dbReference type="ChEBI" id="CHEBI:58228"/>
        <dbReference type="EC" id="2.1.3.2"/>
    </reaction>
</comment>
<feature type="domain" description="Aspartate/ornithine carbamoyltransferase carbamoyl-P binding" evidence="9">
    <location>
        <begin position="2"/>
        <end position="151"/>
    </location>
</feature>
<dbReference type="EC" id="2.1.3.2" evidence="7"/>
<feature type="binding site" evidence="7">
    <location>
        <position position="176"/>
    </location>
    <ligand>
        <name>L-aspartate</name>
        <dbReference type="ChEBI" id="CHEBI:29991"/>
    </ligand>
</feature>
<comment type="similarity">
    <text evidence="2 7">Belongs to the aspartate/ornithine carbamoyltransferase superfamily. ATCase family.</text>
</comment>
<dbReference type="GO" id="GO:0044205">
    <property type="term" value="P:'de novo' UMP biosynthetic process"/>
    <property type="evidence" value="ECO:0007669"/>
    <property type="project" value="UniProtKB-UniRule"/>
</dbReference>
<evidence type="ECO:0000313" key="11">
    <source>
        <dbReference type="EMBL" id="RMB64443.1"/>
    </source>
</evidence>
<feature type="binding site" evidence="7">
    <location>
        <position position="230"/>
    </location>
    <ligand>
        <name>L-aspartate</name>
        <dbReference type="ChEBI" id="CHEBI:29991"/>
    </ligand>
</feature>
<dbReference type="EMBL" id="REGC01000001">
    <property type="protein sequence ID" value="RMB64443.1"/>
    <property type="molecule type" value="Genomic_DNA"/>
</dbReference>
<feature type="binding site" evidence="7">
    <location>
        <position position="83"/>
    </location>
    <ligand>
        <name>L-aspartate</name>
        <dbReference type="ChEBI" id="CHEBI:29991"/>
    </ligand>
</feature>
<evidence type="ECO:0000256" key="4">
    <source>
        <dbReference type="ARBA" id="ARBA00022975"/>
    </source>
</evidence>
<gene>
    <name evidence="7" type="primary">pyrB</name>
    <name evidence="11" type="ORF">D9543_01330</name>
    <name evidence="10" type="ORF">GWO63_005755</name>
</gene>
<organism evidence="11 12">
    <name type="scientific">Corynebacterium macginleyi</name>
    <dbReference type="NCBI Taxonomy" id="38290"/>
    <lineage>
        <taxon>Bacteria</taxon>
        <taxon>Bacillati</taxon>
        <taxon>Actinomycetota</taxon>
        <taxon>Actinomycetes</taxon>
        <taxon>Mycobacteriales</taxon>
        <taxon>Corynebacteriaceae</taxon>
        <taxon>Corynebacterium</taxon>
    </lineage>
</organism>
<protein>
    <recommendedName>
        <fullName evidence="7">Aspartate carbamoyltransferase</fullName>
        <ecNumber evidence="7">2.1.3.2</ecNumber>
    </recommendedName>
    <alternativeName>
        <fullName evidence="7">Aspartate transcarbamylase</fullName>
        <shortName evidence="7">ATCase</shortName>
    </alternativeName>
</protein>
<dbReference type="Pfam" id="PF02729">
    <property type="entry name" value="OTCace_N"/>
    <property type="match status" value="1"/>
</dbReference>
<dbReference type="PRINTS" id="PR00101">
    <property type="entry name" value="ATCASE"/>
</dbReference>
<dbReference type="GO" id="GO:0004070">
    <property type="term" value="F:aspartate carbamoyltransferase activity"/>
    <property type="evidence" value="ECO:0007669"/>
    <property type="project" value="UniProtKB-UniRule"/>
</dbReference>
<dbReference type="NCBIfam" id="NF002032">
    <property type="entry name" value="PRK00856.1"/>
    <property type="match status" value="1"/>
</dbReference>
<feature type="binding site" evidence="7">
    <location>
        <position position="272"/>
    </location>
    <ligand>
        <name>carbamoyl phosphate</name>
        <dbReference type="ChEBI" id="CHEBI:58228"/>
    </ligand>
</feature>
<comment type="pathway">
    <text evidence="1 7">Pyrimidine metabolism; UMP biosynthesis via de novo pathway; (S)-dihydroorotate from bicarbonate: step 2/3.</text>
</comment>
<feature type="binding site" evidence="7">
    <location>
        <position position="271"/>
    </location>
    <ligand>
        <name>carbamoyl phosphate</name>
        <dbReference type="ChEBI" id="CHEBI:58228"/>
    </ligand>
</feature>